<dbReference type="InterPro" id="IPR025366">
    <property type="entry name" value="DUF4270"/>
</dbReference>
<feature type="non-terminal residue" evidence="2">
    <location>
        <position position="307"/>
    </location>
</feature>
<protein>
    <submittedName>
        <fullName evidence="2">Uncharacterized protein</fullName>
    </submittedName>
</protein>
<accession>A0A0D6LCF2</accession>
<evidence type="ECO:0000313" key="2">
    <source>
        <dbReference type="EMBL" id="EPB65432.1"/>
    </source>
</evidence>
<dbReference type="Proteomes" id="UP000054495">
    <property type="component" value="Unassembled WGS sequence"/>
</dbReference>
<keyword evidence="1" id="KW-0472">Membrane</keyword>
<evidence type="ECO:0000256" key="1">
    <source>
        <dbReference type="SAM" id="Phobius"/>
    </source>
</evidence>
<gene>
    <name evidence="2" type="ORF">ANCCEY_15504</name>
</gene>
<sequence>MLKYVDGVNVASENLSPELRRIYDDLTCSKQDFVPEEHQNKVLWRKAIVLSAAFLFLTAVGTVLSGCKKKDNLLGGKAYNQDDLLSSGGMDTFSLVTYTIADDSVFTTNPSAGLLGIVNDREFGVVDVGFYTQVRLSGLNPNFGNVPGITIDSFILAMEYSGGYGYLGDQTFEVYELDERMYKDTLYRSDRDLAVKPENLVHGSGTINVNPKGITVVGNDTVTTQMRIPLKHSKALQIIQDASNYPAEFANNDLFSSNYFKGIHVKTNGVAPPEGQGMVAYFNLLDADSRMIIYYKEDGVVKPPFHL</sequence>
<dbReference type="Pfam" id="PF14092">
    <property type="entry name" value="DUF4270"/>
    <property type="match status" value="1"/>
</dbReference>
<keyword evidence="1" id="KW-1133">Transmembrane helix</keyword>
<evidence type="ECO:0000313" key="3">
    <source>
        <dbReference type="Proteomes" id="UP000054495"/>
    </source>
</evidence>
<keyword evidence="1" id="KW-0812">Transmembrane</keyword>
<name>A0A0D6LCF2_9BILA</name>
<feature type="transmembrane region" description="Helical" evidence="1">
    <location>
        <begin position="47"/>
        <end position="67"/>
    </location>
</feature>
<proteinExistence type="predicted"/>
<dbReference type="EMBL" id="KE128481">
    <property type="protein sequence ID" value="EPB65432.1"/>
    <property type="molecule type" value="Genomic_DNA"/>
</dbReference>
<organism evidence="2 3">
    <name type="scientific">Ancylostoma ceylanicum</name>
    <dbReference type="NCBI Taxonomy" id="53326"/>
    <lineage>
        <taxon>Eukaryota</taxon>
        <taxon>Metazoa</taxon>
        <taxon>Ecdysozoa</taxon>
        <taxon>Nematoda</taxon>
        <taxon>Chromadorea</taxon>
        <taxon>Rhabditida</taxon>
        <taxon>Rhabditina</taxon>
        <taxon>Rhabditomorpha</taxon>
        <taxon>Strongyloidea</taxon>
        <taxon>Ancylostomatidae</taxon>
        <taxon>Ancylostomatinae</taxon>
        <taxon>Ancylostoma</taxon>
    </lineage>
</organism>
<keyword evidence="3" id="KW-1185">Reference proteome</keyword>
<reference evidence="2 3" key="1">
    <citation type="submission" date="2013-05" db="EMBL/GenBank/DDBJ databases">
        <title>Draft genome of the parasitic nematode Anyclostoma ceylanicum.</title>
        <authorList>
            <person name="Mitreva M."/>
        </authorList>
    </citation>
    <scope>NUCLEOTIDE SEQUENCE [LARGE SCALE GENOMIC DNA]</scope>
</reference>
<dbReference type="AlphaFoldDB" id="A0A0D6LCF2"/>